<comment type="caution">
    <text evidence="1">The sequence shown here is derived from an EMBL/GenBank/DDBJ whole genome shotgun (WGS) entry which is preliminary data.</text>
</comment>
<dbReference type="Proteomes" id="UP000295484">
    <property type="component" value="Unassembled WGS sequence"/>
</dbReference>
<dbReference type="InterPro" id="IPR007833">
    <property type="entry name" value="Capsule_polysaccharide_synth"/>
</dbReference>
<accession>A0A4R8FJU3</accession>
<protein>
    <submittedName>
        <fullName evidence="1">Capsular polysaccharide export protein</fullName>
    </submittedName>
</protein>
<dbReference type="AlphaFoldDB" id="A0A4R8FJU3"/>
<evidence type="ECO:0000313" key="1">
    <source>
        <dbReference type="EMBL" id="TDX24168.1"/>
    </source>
</evidence>
<evidence type="ECO:0000313" key="2">
    <source>
        <dbReference type="Proteomes" id="UP000295484"/>
    </source>
</evidence>
<dbReference type="GO" id="GO:0000271">
    <property type="term" value="P:polysaccharide biosynthetic process"/>
    <property type="evidence" value="ECO:0007669"/>
    <property type="project" value="InterPro"/>
</dbReference>
<dbReference type="EMBL" id="SOEB01000024">
    <property type="protein sequence ID" value="TDX24168.1"/>
    <property type="molecule type" value="Genomic_DNA"/>
</dbReference>
<dbReference type="GO" id="GO:0015774">
    <property type="term" value="P:polysaccharide transport"/>
    <property type="evidence" value="ECO:0007669"/>
    <property type="project" value="InterPro"/>
</dbReference>
<gene>
    <name evidence="1" type="ORF">EV657_12464</name>
</gene>
<dbReference type="Pfam" id="PF05159">
    <property type="entry name" value="Capsule_synth"/>
    <property type="match status" value="3"/>
</dbReference>
<dbReference type="RefSeq" id="WP_134079117.1">
    <property type="nucleotide sequence ID" value="NZ_SOEB01000024.1"/>
</dbReference>
<sequence>MTGPAPTDTAAPAPGRGRLFASSAGFLTQARVRRILELAGHPVALGLPGPGDLVAVRGMGRTAARGRRLARRRGAGLLWVEDAPLRSVLPGRARGAGPPLGLMLDRGGPHFDPSRPSDLETLLASHPLDDPDLIGRARAAMARLRAGHLTRYTGFDPGAPVPDPGYVLVIDQGAEDAAVRASGADATTFAAMLAAAELENPGAPVLIKAPPEAVRGLRAGPLGPEQAQGRVRVLTEPVSPWALLEGAVAVYTVSSQMGFEAILAGHRPRVFGQPFYAGWGLTEDDRPLARRARPLSPAQLFAAAMILAPRWYDPFHDRLCPLEDALAIFEAETRAWREDRAGWVASGMRLWKRPTLQRFFGTVRPMRFAADPAGAGRLARASGRRAMAWAGGSAPLPPGTVRVEDGFLRSCGLGAALVPPLSLVLDDLGIHYDPGQESRIERLIAGRPGLEPVEAARTARLVEFLIAPGISICNSGGCVPPALPTLPPGHRILVPGQVEDDASIRVGCPAERDNLALLARCRAENPEAVLIYAPHPDVAAGLRPGGLAPGVARAHADLVLPGAIDPGAALALIDEVWTLSSGLGFEALLRGVPVTCLGLPFYAGWGLTRDLAAPPARRRARPDLLALAHAALIAYPRYLDPVTGRPCPVEIAAERLAAGQAPRRGARLRALARVQGALAGQAWLWRR</sequence>
<name>A0A4R8FJU3_9RHOB</name>
<reference evidence="1 2" key="1">
    <citation type="submission" date="2019-03" db="EMBL/GenBank/DDBJ databases">
        <title>Genomic Encyclopedia of Type Strains, Phase IV (KMG-IV): sequencing the most valuable type-strain genomes for metagenomic binning, comparative biology and taxonomic classification.</title>
        <authorList>
            <person name="Goeker M."/>
        </authorList>
    </citation>
    <scope>NUCLEOTIDE SEQUENCE [LARGE SCALE GENOMIC DNA]</scope>
    <source>
        <strain evidence="1 2">JA181</strain>
    </source>
</reference>
<proteinExistence type="predicted"/>
<organism evidence="1 2">
    <name type="scientific">Rhodovulum visakhapatnamense</name>
    <dbReference type="NCBI Taxonomy" id="364297"/>
    <lineage>
        <taxon>Bacteria</taxon>
        <taxon>Pseudomonadati</taxon>
        <taxon>Pseudomonadota</taxon>
        <taxon>Alphaproteobacteria</taxon>
        <taxon>Rhodobacterales</taxon>
        <taxon>Paracoccaceae</taxon>
        <taxon>Rhodovulum</taxon>
    </lineage>
</organism>